<protein>
    <submittedName>
        <fullName evidence="1">Uncharacterized protein</fullName>
    </submittedName>
</protein>
<evidence type="ECO:0000313" key="1">
    <source>
        <dbReference type="EMBL" id="RSJ23147.1"/>
    </source>
</evidence>
<sequence length="75" mass="8844">MNENLYTYMFTDLKNQIGDKTLEVAEFKARFIQEQTEKEQLQQQINHFNAVLASDEALRELFDEAKMKLEGTNEI</sequence>
<comment type="caution">
    <text evidence="1">The sequence shown here is derived from an EMBL/GenBank/DDBJ whole genome shotgun (WGS) entry which is preliminary data.</text>
</comment>
<name>A0AAE8G372_STRIT</name>
<dbReference type="AlphaFoldDB" id="A0AAE8G372"/>
<dbReference type="EMBL" id="RJOO01000003">
    <property type="protein sequence ID" value="RSJ23147.1"/>
    <property type="molecule type" value="Genomic_DNA"/>
</dbReference>
<evidence type="ECO:0000313" key="2">
    <source>
        <dbReference type="Proteomes" id="UP000267137"/>
    </source>
</evidence>
<dbReference type="RefSeq" id="WP_125442435.1">
    <property type="nucleotide sequence ID" value="NZ_JALGPV010000003.1"/>
</dbReference>
<proteinExistence type="predicted"/>
<reference evidence="1 2" key="1">
    <citation type="submission" date="2018-11" db="EMBL/GenBank/DDBJ databases">
        <title>Species Designations Belie Phenotypic and Genotypic Heterogeneity in Oral Streptococci.</title>
        <authorList>
            <person name="Velsko I."/>
        </authorList>
    </citation>
    <scope>NUCLEOTIDE SEQUENCE [LARGE SCALE GENOMIC DNA]</scope>
    <source>
        <strain evidence="1 2">KLC02</strain>
    </source>
</reference>
<gene>
    <name evidence="1" type="ORF">D8827_05705</name>
</gene>
<organism evidence="1 2">
    <name type="scientific">Streptococcus intermedius</name>
    <dbReference type="NCBI Taxonomy" id="1338"/>
    <lineage>
        <taxon>Bacteria</taxon>
        <taxon>Bacillati</taxon>
        <taxon>Bacillota</taxon>
        <taxon>Bacilli</taxon>
        <taxon>Lactobacillales</taxon>
        <taxon>Streptococcaceae</taxon>
        <taxon>Streptococcus</taxon>
        <taxon>Streptococcus anginosus group</taxon>
    </lineage>
</organism>
<dbReference type="Proteomes" id="UP000267137">
    <property type="component" value="Unassembled WGS sequence"/>
</dbReference>
<accession>A0AAE8G372</accession>